<name>A0A5B0E5H7_9MICC</name>
<protein>
    <submittedName>
        <fullName evidence="7">FUSC family protein</fullName>
    </submittedName>
</protein>
<evidence type="ECO:0000256" key="5">
    <source>
        <dbReference type="SAM" id="Phobius"/>
    </source>
</evidence>
<organism evidence="7 8">
    <name type="scientific">Paeniglutamicibacter gangotriensis</name>
    <dbReference type="NCBI Taxonomy" id="254787"/>
    <lineage>
        <taxon>Bacteria</taxon>
        <taxon>Bacillati</taxon>
        <taxon>Actinomycetota</taxon>
        <taxon>Actinomycetes</taxon>
        <taxon>Micrococcales</taxon>
        <taxon>Micrococcaceae</taxon>
        <taxon>Paeniglutamicibacter</taxon>
    </lineage>
</organism>
<proteinExistence type="predicted"/>
<evidence type="ECO:0000256" key="2">
    <source>
        <dbReference type="ARBA" id="ARBA00022692"/>
    </source>
</evidence>
<feature type="transmembrane region" description="Helical" evidence="5">
    <location>
        <begin position="52"/>
        <end position="71"/>
    </location>
</feature>
<evidence type="ECO:0000259" key="6">
    <source>
        <dbReference type="Pfam" id="PF13515"/>
    </source>
</evidence>
<dbReference type="OrthoDB" id="5198202at2"/>
<dbReference type="RefSeq" id="WP_007272977.1">
    <property type="nucleotide sequence ID" value="NZ_JBITUG010000032.1"/>
</dbReference>
<comment type="subcellular location">
    <subcellularLocation>
        <location evidence="1">Membrane</location>
        <topology evidence="1">Multi-pass membrane protein</topology>
    </subcellularLocation>
</comment>
<evidence type="ECO:0000313" key="7">
    <source>
        <dbReference type="EMBL" id="KAA0973562.1"/>
    </source>
</evidence>
<feature type="domain" description="Integral membrane bound transporter" evidence="6">
    <location>
        <begin position="42"/>
        <end position="164"/>
    </location>
</feature>
<evidence type="ECO:0000313" key="8">
    <source>
        <dbReference type="Proteomes" id="UP000323856"/>
    </source>
</evidence>
<comment type="caution">
    <text evidence="7">The sequence shown here is derived from an EMBL/GenBank/DDBJ whole genome shotgun (WGS) entry which is preliminary data.</text>
</comment>
<sequence length="376" mass="39775">MGIGSSTSGAWRFLKRRNRVGARRVGTSFPKIIQMTLSAVLAFWIAEQLLGHVDPIFAATSGLLVLGFGTATTLRRSLEVAIGCTLGVAVGDLLLTILGSGLWQAGLVLLLSLTIARFLDSGPIFTTQLGLQSVLVVLLPIADAAGPFSRSLDAVVGSLCGLLIMMIFPRDPRRTPVLELGKLLGELSAILQECSRAVSSSDATLAFHALVRARGTQKLLDSLPAALNMGREVATLSPAHRHRRGDLGRLKVTADKTDLAVRNSRVLARRLTTVINHGALTDHGVEAVASLLSELAEAVDALGYAVLETSDSGYRRAVGRAKHELADCASQLDPKTLQVSGLQGEGMVLLLRPLVVDLLEATGASHDDAVALLPRL</sequence>
<dbReference type="AlphaFoldDB" id="A0A5B0E5H7"/>
<dbReference type="InterPro" id="IPR049453">
    <property type="entry name" value="Memb_transporter_dom"/>
</dbReference>
<accession>A0A5B0E5H7</accession>
<dbReference type="Pfam" id="PF13515">
    <property type="entry name" value="FUSC_2"/>
    <property type="match status" value="1"/>
</dbReference>
<dbReference type="GO" id="GO:0016020">
    <property type="term" value="C:membrane"/>
    <property type="evidence" value="ECO:0007669"/>
    <property type="project" value="UniProtKB-SubCell"/>
</dbReference>
<evidence type="ECO:0000256" key="3">
    <source>
        <dbReference type="ARBA" id="ARBA00022989"/>
    </source>
</evidence>
<reference evidence="7 8" key="1">
    <citation type="submission" date="2019-07" db="EMBL/GenBank/DDBJ databases">
        <title>Analysis of the biochemical properties, biological activity and biotechnological potential of siderophores and biosurfactants produced by Antarctic psychrotolerant bacteria.</title>
        <authorList>
            <person name="Styczynski M."/>
            <person name="Krucon T."/>
            <person name="Decewicz P."/>
            <person name="Dziewit L."/>
        </authorList>
    </citation>
    <scope>NUCLEOTIDE SEQUENCE [LARGE SCALE GENOMIC DNA]</scope>
    <source>
        <strain evidence="7 8">ANT_H27</strain>
    </source>
</reference>
<dbReference type="Proteomes" id="UP000323856">
    <property type="component" value="Unassembled WGS sequence"/>
</dbReference>
<gene>
    <name evidence="7" type="ORF">FQ154_17825</name>
</gene>
<evidence type="ECO:0000256" key="1">
    <source>
        <dbReference type="ARBA" id="ARBA00004141"/>
    </source>
</evidence>
<feature type="transmembrane region" description="Helical" evidence="5">
    <location>
        <begin position="25"/>
        <end position="46"/>
    </location>
</feature>
<evidence type="ECO:0000256" key="4">
    <source>
        <dbReference type="ARBA" id="ARBA00023136"/>
    </source>
</evidence>
<dbReference type="EMBL" id="VOBL01000024">
    <property type="protein sequence ID" value="KAA0973562.1"/>
    <property type="molecule type" value="Genomic_DNA"/>
</dbReference>
<keyword evidence="2 5" id="KW-0812">Transmembrane</keyword>
<keyword evidence="4 5" id="KW-0472">Membrane</keyword>
<keyword evidence="3 5" id="KW-1133">Transmembrane helix</keyword>